<evidence type="ECO:0000313" key="2">
    <source>
        <dbReference type="Proteomes" id="UP000007374"/>
    </source>
</evidence>
<dbReference type="RefSeq" id="WP_009449522.1">
    <property type="nucleotide sequence ID" value="NZ_AMSI01000003.1"/>
</dbReference>
<comment type="caution">
    <text evidence="1">The sequence shown here is derived from an EMBL/GenBank/DDBJ whole genome shotgun (WGS) entry which is preliminary data.</text>
</comment>
<dbReference type="OrthoDB" id="8114941at2"/>
<sequence length="816" mass="87970">MSFVYETPQANPTATFARRGGSTLFEIGEAAWRSALYVDNFNAAQTSLDRAYEDRIARVKAETGIVLENPLRTAESRFTRQKDMNEVSPIRKSKLFGGPGEQGRDPYQILLDQEQKRFSDRLAEIAAQHPDKAALIGSEISVEDDAKRLAQKAEGDLLSAITARDGIGKWGALLAGGMAGAMRDPLQVMTLFAGAGPGTGRSIAARILSIASKEALVNGATEALFQPTVQAWREEAGLPHGLNEAMSNVAFATALGGAFGLAGGAIAEGARAFRGVELDAAAELAAARNDVSPDARAALSGDVDAARRILPEIREALPAEVRGALDQADQLDHLDATRPASVSRTAHDQNAARATRLAEDGDFPGFIPDAEQTARIADQLIAIDDATAIRQLKEAAGEQGRSLVSYLIDAGGLKPDIAELEQIGATRVSRSFEGRLVRPGGKSLDYAREAVAEAGYFDHLYGTPEEAVARSTPADLLNLIEDELGGKPAFPPGIVSDAARQAAETVAANRRAVEARVAEMQAMAGPGVDDKIITRAVEIAERDGGDPADAFERAVMEQPEPKAAPSEIDVEEMARRLGNFVIEERLAPVPAVTDKPRVQRAVASYLSENAEKIDPRDVILQDKPQWAYVLDREGKTWKLKRPFHEDFFNAIRANENQHDEALGNAAEFAIFRVSHIAESFTGGVDFFGFPTNRQIKAFRKLKHAMGGREDTFSVSLWRAPGPNAGVRSGEVLPGWSDDELKAASEYRPATLEANGLDDPMPSRLPEDPQEAAFRAEYGDTEVMNDAGEMVPLSAYMDELDRQAEIAELVELCKVTP</sequence>
<name>K2PQK0_9HYPH</name>
<evidence type="ECO:0000313" key="1">
    <source>
        <dbReference type="EMBL" id="EKF43332.1"/>
    </source>
</evidence>
<dbReference type="Proteomes" id="UP000007374">
    <property type="component" value="Unassembled WGS sequence"/>
</dbReference>
<organism evidence="1 2">
    <name type="scientific">Nitratireductor indicus C115</name>
    <dbReference type="NCBI Taxonomy" id="1231190"/>
    <lineage>
        <taxon>Bacteria</taxon>
        <taxon>Pseudomonadati</taxon>
        <taxon>Pseudomonadota</taxon>
        <taxon>Alphaproteobacteria</taxon>
        <taxon>Hyphomicrobiales</taxon>
        <taxon>Phyllobacteriaceae</taxon>
        <taxon>Nitratireductor</taxon>
    </lineage>
</organism>
<dbReference type="eggNOG" id="ENOG502ZYQI">
    <property type="taxonomic scope" value="Bacteria"/>
</dbReference>
<dbReference type="AlphaFoldDB" id="K2PQK0"/>
<evidence type="ECO:0008006" key="3">
    <source>
        <dbReference type="Google" id="ProtNLM"/>
    </source>
</evidence>
<dbReference type="PATRIC" id="fig|1231190.3.peg.1015"/>
<proteinExistence type="predicted"/>
<protein>
    <recommendedName>
        <fullName evidence="3">Large polyvalent protein associated domain-containing protein</fullName>
    </recommendedName>
</protein>
<accession>K2PQK0</accession>
<dbReference type="STRING" id="721133.SAMN05216176_101334"/>
<reference evidence="1 2" key="1">
    <citation type="journal article" date="2012" name="J. Bacteriol.">
        <title>Genome Sequence of Nitratireductor indicus Type Strain C115.</title>
        <authorList>
            <person name="Lai Q."/>
            <person name="Li G."/>
            <person name="Yu Z."/>
            <person name="Shao Z."/>
        </authorList>
    </citation>
    <scope>NUCLEOTIDE SEQUENCE [LARGE SCALE GENOMIC DNA]</scope>
    <source>
        <strain evidence="1 2">C115</strain>
    </source>
</reference>
<dbReference type="EMBL" id="AMSI01000003">
    <property type="protein sequence ID" value="EKF43332.1"/>
    <property type="molecule type" value="Genomic_DNA"/>
</dbReference>
<keyword evidence="2" id="KW-1185">Reference proteome</keyword>
<gene>
    <name evidence="1" type="ORF">NA8A_04853</name>
</gene>